<dbReference type="Pfam" id="PF20745">
    <property type="entry name" value="TSP_Ig-like"/>
    <property type="match status" value="1"/>
</dbReference>
<name>A0A5E6P9S6_PSEFL</name>
<dbReference type="AlphaFoldDB" id="A0A5E6P9S6"/>
<feature type="domain" description="Tailspike protein-like Ig-like" evidence="1">
    <location>
        <begin position="268"/>
        <end position="352"/>
    </location>
</feature>
<protein>
    <submittedName>
        <fullName evidence="3">Uncharacterized protein</fullName>
    </submittedName>
</protein>
<dbReference type="RefSeq" id="WP_150568908.1">
    <property type="nucleotide sequence ID" value="NZ_CABVHF010000001.1"/>
</dbReference>
<dbReference type="InterPro" id="IPR011050">
    <property type="entry name" value="Pectin_lyase_fold/virulence"/>
</dbReference>
<dbReference type="OrthoDB" id="7032869at2"/>
<dbReference type="Proteomes" id="UP000399692">
    <property type="component" value="Unassembled WGS sequence"/>
</dbReference>
<feature type="domain" description="Gp49 pectin lyase-like" evidence="2">
    <location>
        <begin position="400"/>
        <end position="608"/>
    </location>
</feature>
<dbReference type="SUPFAM" id="SSF51126">
    <property type="entry name" value="Pectin lyase-like"/>
    <property type="match status" value="1"/>
</dbReference>
<accession>A0A5E6P9S6</accession>
<gene>
    <name evidence="3" type="ORF">PS631_00136</name>
</gene>
<evidence type="ECO:0000313" key="4">
    <source>
        <dbReference type="Proteomes" id="UP000399692"/>
    </source>
</evidence>
<evidence type="ECO:0000259" key="2">
    <source>
        <dbReference type="Pfam" id="PF22442"/>
    </source>
</evidence>
<dbReference type="EMBL" id="CABVHF010000001">
    <property type="protein sequence ID" value="VVM38097.1"/>
    <property type="molecule type" value="Genomic_DNA"/>
</dbReference>
<dbReference type="InterPro" id="IPR049350">
    <property type="entry name" value="TSP_Ig-like"/>
</dbReference>
<evidence type="ECO:0000313" key="3">
    <source>
        <dbReference type="EMBL" id="VVM38097.1"/>
    </source>
</evidence>
<reference evidence="3 4" key="1">
    <citation type="submission" date="2019-09" db="EMBL/GenBank/DDBJ databases">
        <authorList>
            <person name="Chandra G."/>
            <person name="Truman W A."/>
        </authorList>
    </citation>
    <scope>NUCLEOTIDE SEQUENCE [LARGE SCALE GENOMIC DNA]</scope>
    <source>
        <strain evidence="3">PS631</strain>
    </source>
</reference>
<dbReference type="InterPro" id="IPR054136">
    <property type="entry name" value="Gp49_pectate_lyase-like"/>
</dbReference>
<sequence length="663" mass="69691">MRFETGNPVEPDGSSDPRDLYDNAGIIDLLVTGPLGEYLNRLGVPLTSWRGLMKQVADYLIAQGYESTYLVYGAGVVVERQTQLVQRAGELYRVTNAADIPLTLTGTWATDAPKLQAVGDVALRQALASNSGWSMVGAGSYGTVEDAIETVATDLDFSAKMVDGTGSQTTAAAVSLQLMIKNHIDASWYGFKSGRTPLEQANALQAAASAAKAENKRLFAPRDNYTLSKGVLIETPFTMDGGTLDFSGGTDFSATGNTAFRIAGQGLSLLPALASDVAKHAVVLPLSSAPAGVGPGDILCIHNDSAGSWNAVRSFYQAGEYCMVSQVSGASVMLAEPLADGYAASAVKIYKVNYLKGDFDFNGTEVIGPPISLLNGIGVEFVGVAKSNVYGLTARNANLTQIQYTRCIDIDSFGLRAYELENTTTGNEYGLALINSQSMDVFGGHFVSSRHGVAMGGLTGPGSVVNRYNNIIGAKIVTRGAAAVAADFHGNSEMCSYQSCQIDGGGSVGGDKNSYRNCDIISSRDGYLFFGGELRGTDHQFFSNRLTMKASPPAGFGAINLATTSNTIRGGTLDFNNAKISGANFAQFPIKIEDAGSPATDRSVRIEGLDVQAPSSLNFLRLLGLSATPWNTLTLGVVTTTGNATPSVTNTTTKVRIPAPVAF</sequence>
<proteinExistence type="predicted"/>
<dbReference type="Pfam" id="PF22442">
    <property type="entry name" value="Gp49_Pectate_lyase_like"/>
    <property type="match status" value="1"/>
</dbReference>
<evidence type="ECO:0000259" key="1">
    <source>
        <dbReference type="Pfam" id="PF20745"/>
    </source>
</evidence>
<organism evidence="3 4">
    <name type="scientific">Pseudomonas fluorescens</name>
    <dbReference type="NCBI Taxonomy" id="294"/>
    <lineage>
        <taxon>Bacteria</taxon>
        <taxon>Pseudomonadati</taxon>
        <taxon>Pseudomonadota</taxon>
        <taxon>Gammaproteobacteria</taxon>
        <taxon>Pseudomonadales</taxon>
        <taxon>Pseudomonadaceae</taxon>
        <taxon>Pseudomonas</taxon>
    </lineage>
</organism>